<evidence type="ECO:0000313" key="2">
    <source>
        <dbReference type="Proteomes" id="UP000567293"/>
    </source>
</evidence>
<proteinExistence type="predicted"/>
<feature type="non-terminal residue" evidence="1">
    <location>
        <position position="1"/>
    </location>
</feature>
<accession>A0A7V8NPS8</accession>
<reference evidence="1" key="1">
    <citation type="submission" date="2020-06" db="EMBL/GenBank/DDBJ databases">
        <title>Legume-microbial interactions unlock mineral nutrients during tropical forest succession.</title>
        <authorList>
            <person name="Epihov D.Z."/>
        </authorList>
    </citation>
    <scope>NUCLEOTIDE SEQUENCE [LARGE SCALE GENOMIC DNA]</scope>
    <source>
        <strain evidence="1">Pan2503</strain>
    </source>
</reference>
<dbReference type="Proteomes" id="UP000567293">
    <property type="component" value="Unassembled WGS sequence"/>
</dbReference>
<sequence>QGRKSDDGAIARLAIMEGQATWLMSEYLARKAGQSLKTSPALVRMMSALGNSSGQFPVFDSAPLYLRQTLVFPYTQGLLFQQAVIEHDGNEGFAAVFRRPPVSTQQILHPEKYFEQAKPVLPPLPDPKLPRGFKALIGGSLGELDHEVLLEQYTNKREAGEIGPHWRGSVYELLENKKAARVVLLYAVEWDSPEMARRYLELYRQVLAKKWKQMKIASETGAAVTGSGDDGRFELRLNEAVVTSVEGLPAKAN</sequence>
<keyword evidence="2" id="KW-1185">Reference proteome</keyword>
<gene>
    <name evidence="1" type="ORF">HRJ53_08930</name>
</gene>
<name>A0A7V8NPS8_9BACT</name>
<organism evidence="1 2">
    <name type="scientific">Candidatus Acidiferrum panamense</name>
    <dbReference type="NCBI Taxonomy" id="2741543"/>
    <lineage>
        <taxon>Bacteria</taxon>
        <taxon>Pseudomonadati</taxon>
        <taxon>Acidobacteriota</taxon>
        <taxon>Terriglobia</taxon>
        <taxon>Candidatus Acidiferrales</taxon>
        <taxon>Candidatus Acidiferrum</taxon>
    </lineage>
</organism>
<protein>
    <submittedName>
        <fullName evidence="1">Uncharacterized protein</fullName>
    </submittedName>
</protein>
<evidence type="ECO:0000313" key="1">
    <source>
        <dbReference type="EMBL" id="MBA0085107.1"/>
    </source>
</evidence>
<dbReference type="AlphaFoldDB" id="A0A7V8NPS8"/>
<dbReference type="EMBL" id="JACDQQ010000864">
    <property type="protein sequence ID" value="MBA0085107.1"/>
    <property type="molecule type" value="Genomic_DNA"/>
</dbReference>
<comment type="caution">
    <text evidence="1">The sequence shown here is derived from an EMBL/GenBank/DDBJ whole genome shotgun (WGS) entry which is preliminary data.</text>
</comment>